<feature type="transmembrane region" description="Helical" evidence="1">
    <location>
        <begin position="193"/>
        <end position="214"/>
    </location>
</feature>
<keyword evidence="1" id="KW-1133">Transmembrane helix</keyword>
<evidence type="ECO:0000256" key="1">
    <source>
        <dbReference type="SAM" id="Phobius"/>
    </source>
</evidence>
<organism evidence="2 3">
    <name type="scientific">Dankookia rubra</name>
    <dbReference type="NCBI Taxonomy" id="1442381"/>
    <lineage>
        <taxon>Bacteria</taxon>
        <taxon>Pseudomonadati</taxon>
        <taxon>Pseudomonadota</taxon>
        <taxon>Alphaproteobacteria</taxon>
        <taxon>Acetobacterales</taxon>
        <taxon>Roseomonadaceae</taxon>
        <taxon>Dankookia</taxon>
    </lineage>
</organism>
<name>A0A4R5Q5J5_9PROT</name>
<comment type="caution">
    <text evidence="2">The sequence shown here is derived from an EMBL/GenBank/DDBJ whole genome shotgun (WGS) entry which is preliminary data.</text>
</comment>
<keyword evidence="1" id="KW-0472">Membrane</keyword>
<accession>A0A4R5Q5J5</accession>
<dbReference type="EMBL" id="SMSJ01000169">
    <property type="protein sequence ID" value="TDH57996.1"/>
    <property type="molecule type" value="Genomic_DNA"/>
</dbReference>
<proteinExistence type="predicted"/>
<sequence length="276" mass="26611">MATASGQRPPIGAIPAAALDDPGAMTAALARRAATPGFLVTLGILAAAANLAADGGGIPGLSAGTGLLAAGTALLTLRRMPAAAAGATDWACFAAALALAAAPPRAGAVAALVVLALPCLRAGRADGAAGLLLAAGGVGLFDLLGSGLAAGPVIAAEARILVALLHAAGVAAEAAGNLVMLPEARHALLILRGCSALVLLPEMLVATLALSLLVRPGRPAWGAVALGMGMALLLNLARLVAMAVSVPVAEALHGDWGLAGLQLLWTALALLAALAA</sequence>
<protein>
    <recommendedName>
        <fullName evidence="4">Exosortase/archaeosortase family protein</fullName>
    </recommendedName>
</protein>
<dbReference type="RefSeq" id="WP_133293148.1">
    <property type="nucleotide sequence ID" value="NZ_SMSJ01000169.1"/>
</dbReference>
<evidence type="ECO:0000313" key="3">
    <source>
        <dbReference type="Proteomes" id="UP000295096"/>
    </source>
</evidence>
<feature type="transmembrane region" description="Helical" evidence="1">
    <location>
        <begin position="33"/>
        <end position="52"/>
    </location>
</feature>
<dbReference type="Proteomes" id="UP000295096">
    <property type="component" value="Unassembled WGS sequence"/>
</dbReference>
<feature type="transmembrane region" description="Helical" evidence="1">
    <location>
        <begin position="220"/>
        <end position="244"/>
    </location>
</feature>
<evidence type="ECO:0008006" key="4">
    <source>
        <dbReference type="Google" id="ProtNLM"/>
    </source>
</evidence>
<evidence type="ECO:0000313" key="2">
    <source>
        <dbReference type="EMBL" id="TDH57996.1"/>
    </source>
</evidence>
<keyword evidence="3" id="KW-1185">Reference proteome</keyword>
<feature type="transmembrane region" description="Helical" evidence="1">
    <location>
        <begin position="256"/>
        <end position="275"/>
    </location>
</feature>
<keyword evidence="1" id="KW-0812">Transmembrane</keyword>
<feature type="transmembrane region" description="Helical" evidence="1">
    <location>
        <begin position="160"/>
        <end position="181"/>
    </location>
</feature>
<gene>
    <name evidence="2" type="ORF">E2C06_34920</name>
</gene>
<dbReference type="AlphaFoldDB" id="A0A4R5Q5J5"/>
<feature type="transmembrane region" description="Helical" evidence="1">
    <location>
        <begin position="130"/>
        <end position="154"/>
    </location>
</feature>
<feature type="transmembrane region" description="Helical" evidence="1">
    <location>
        <begin position="58"/>
        <end position="75"/>
    </location>
</feature>
<reference evidence="2 3" key="1">
    <citation type="journal article" date="2016" name="J. Microbiol.">
        <title>Dankookia rubra gen. nov., sp. nov., an alphaproteobacterium isolated from sediment of a shallow stream.</title>
        <authorList>
            <person name="Kim W.H."/>
            <person name="Kim D.H."/>
            <person name="Kang K."/>
            <person name="Ahn T.Y."/>
        </authorList>
    </citation>
    <scope>NUCLEOTIDE SEQUENCE [LARGE SCALE GENOMIC DNA]</scope>
    <source>
        <strain evidence="2 3">JCM30602</strain>
    </source>
</reference>